<organism evidence="2 3">
    <name type="scientific">Kipferlia bialata</name>
    <dbReference type="NCBI Taxonomy" id="797122"/>
    <lineage>
        <taxon>Eukaryota</taxon>
        <taxon>Metamonada</taxon>
        <taxon>Carpediemonas-like organisms</taxon>
        <taxon>Kipferlia</taxon>
    </lineage>
</organism>
<evidence type="ECO:0000256" key="1">
    <source>
        <dbReference type="SAM" id="MobiDB-lite"/>
    </source>
</evidence>
<dbReference type="EMBL" id="BDIP01001988">
    <property type="protein sequence ID" value="GIQ85525.1"/>
    <property type="molecule type" value="Genomic_DNA"/>
</dbReference>
<name>A0A9K3D0T2_9EUKA</name>
<dbReference type="AlphaFoldDB" id="A0A9K3D0T2"/>
<feature type="region of interest" description="Disordered" evidence="1">
    <location>
        <begin position="154"/>
        <end position="180"/>
    </location>
</feature>
<feature type="compositionally biased region" description="Basic and acidic residues" evidence="1">
    <location>
        <begin position="402"/>
        <end position="411"/>
    </location>
</feature>
<keyword evidence="3" id="KW-1185">Reference proteome</keyword>
<feature type="compositionally biased region" description="Basic and acidic residues" evidence="1">
    <location>
        <begin position="474"/>
        <end position="493"/>
    </location>
</feature>
<evidence type="ECO:0000313" key="2">
    <source>
        <dbReference type="EMBL" id="GIQ85525.1"/>
    </source>
</evidence>
<feature type="compositionally biased region" description="Polar residues" evidence="1">
    <location>
        <begin position="380"/>
        <end position="393"/>
    </location>
</feature>
<feature type="region of interest" description="Disordered" evidence="1">
    <location>
        <begin position="377"/>
        <end position="493"/>
    </location>
</feature>
<feature type="non-terminal residue" evidence="2">
    <location>
        <position position="611"/>
    </location>
</feature>
<reference evidence="2 3" key="1">
    <citation type="journal article" date="2018" name="PLoS ONE">
        <title>The draft genome of Kipferlia bialata reveals reductive genome evolution in fornicate parasites.</title>
        <authorList>
            <person name="Tanifuji G."/>
            <person name="Takabayashi S."/>
            <person name="Kume K."/>
            <person name="Takagi M."/>
            <person name="Nakayama T."/>
            <person name="Kamikawa R."/>
            <person name="Inagaki Y."/>
            <person name="Hashimoto T."/>
        </authorList>
    </citation>
    <scope>NUCLEOTIDE SEQUENCE [LARGE SCALE GENOMIC DNA]</scope>
    <source>
        <strain evidence="2">NY0173</strain>
    </source>
</reference>
<proteinExistence type="predicted"/>
<dbReference type="Proteomes" id="UP000265618">
    <property type="component" value="Unassembled WGS sequence"/>
</dbReference>
<evidence type="ECO:0000313" key="3">
    <source>
        <dbReference type="Proteomes" id="UP000265618"/>
    </source>
</evidence>
<gene>
    <name evidence="2" type="ORF">KIPB_007204</name>
</gene>
<sequence>MLLFSPIEVTTPLPAQSRGTRESRHPLRSTERAGESEREAVSPAECAGKVFEGESECPETDSDAEGERDRERGSEAYRQHVTALETRTRDLMATPDVGLGALSPGTMTVDPTDTDRERESGRGSMRKRVMLPGVRDRERVRERERVRLPGVRDRERVRERDSEGGMMRSRPPSPFQGPQGIGLSPFPLPSAKRAAVASPAQMMVDVRERRVPAPALVPLSPNIVYPNPFQPGFASGMQGLPMYPDVTQRVPTPALPAMPTPSRPIVKSTNCTAPPPPVVPGPWHPDSGACLPNPYGSPALCMASAMPGRQRAGTPRPFLPYGVRGTNPGPGFTIPLIPSPFGSPVNKTGSVYPGDYPGMPDLVPPPPPPGVIPFTPFNPNSRMASTTGNSRIPGSTRRQRQRERERERERIMVSPPVSAETLQSMGTHPLSHESTTLSPSTATEGEREEDPFSLESFRGLGEEGEGESGFGHGKWRDAADREKQRKREREKEREIFAGFQDIPFPSSSEGPIPFAALPVQFNGAPFVPGSPHICPPTPRTMYRCIPIDGVMELTPTLDAAASLFLDTDMYRSDVKEEEAGGLGCSKQAAYQHSKEYFDNEIAELRNKEYSG</sequence>
<feature type="region of interest" description="Disordered" evidence="1">
    <location>
        <begin position="1"/>
        <end position="128"/>
    </location>
</feature>
<feature type="compositionally biased region" description="Basic and acidic residues" evidence="1">
    <location>
        <begin position="65"/>
        <end position="78"/>
    </location>
</feature>
<feature type="compositionally biased region" description="Acidic residues" evidence="1">
    <location>
        <begin position="53"/>
        <end position="64"/>
    </location>
</feature>
<feature type="compositionally biased region" description="Basic and acidic residues" evidence="1">
    <location>
        <begin position="19"/>
        <end position="40"/>
    </location>
</feature>
<feature type="compositionally biased region" description="Basic and acidic residues" evidence="1">
    <location>
        <begin position="154"/>
        <end position="163"/>
    </location>
</feature>
<protein>
    <submittedName>
        <fullName evidence="2">Uncharacterized protein</fullName>
    </submittedName>
</protein>
<accession>A0A9K3D0T2</accession>
<feature type="compositionally biased region" description="Polar residues" evidence="1">
    <location>
        <begin position="420"/>
        <end position="443"/>
    </location>
</feature>
<comment type="caution">
    <text evidence="2">The sequence shown here is derived from an EMBL/GenBank/DDBJ whole genome shotgun (WGS) entry which is preliminary data.</text>
</comment>